<keyword evidence="3 4" id="KW-0443">Lipid metabolism</keyword>
<dbReference type="AlphaFoldDB" id="A0A1G9X1R1"/>
<dbReference type="SUPFAM" id="SSF52151">
    <property type="entry name" value="FabD/lysophospholipase-like"/>
    <property type="match status" value="1"/>
</dbReference>
<keyword evidence="1 4" id="KW-0378">Hydrolase</keyword>
<evidence type="ECO:0000256" key="4">
    <source>
        <dbReference type="PROSITE-ProRule" id="PRU01161"/>
    </source>
</evidence>
<feature type="short sequence motif" description="GXSXG" evidence="4">
    <location>
        <begin position="36"/>
        <end position="40"/>
    </location>
</feature>
<gene>
    <name evidence="6" type="ORF">SAMN05192585_10756</name>
</gene>
<dbReference type="PROSITE" id="PS51635">
    <property type="entry name" value="PNPLA"/>
    <property type="match status" value="1"/>
</dbReference>
<name>A0A1G9X1R1_9FIRM</name>
<evidence type="ECO:0000256" key="3">
    <source>
        <dbReference type="ARBA" id="ARBA00023098"/>
    </source>
</evidence>
<feature type="domain" description="PNPLA" evidence="5">
    <location>
        <begin position="5"/>
        <end position="188"/>
    </location>
</feature>
<dbReference type="InterPro" id="IPR050301">
    <property type="entry name" value="NTE"/>
</dbReference>
<evidence type="ECO:0000313" key="6">
    <source>
        <dbReference type="EMBL" id="SDM90396.1"/>
    </source>
</evidence>
<organism evidence="6 7">
    <name type="scientific">Acetanaerobacterium elongatum</name>
    <dbReference type="NCBI Taxonomy" id="258515"/>
    <lineage>
        <taxon>Bacteria</taxon>
        <taxon>Bacillati</taxon>
        <taxon>Bacillota</taxon>
        <taxon>Clostridia</taxon>
        <taxon>Eubacteriales</taxon>
        <taxon>Oscillospiraceae</taxon>
        <taxon>Acetanaerobacterium</taxon>
    </lineage>
</organism>
<dbReference type="Proteomes" id="UP000199182">
    <property type="component" value="Unassembled WGS sequence"/>
</dbReference>
<evidence type="ECO:0000256" key="2">
    <source>
        <dbReference type="ARBA" id="ARBA00022963"/>
    </source>
</evidence>
<dbReference type="GO" id="GO:0016787">
    <property type="term" value="F:hydrolase activity"/>
    <property type="evidence" value="ECO:0007669"/>
    <property type="project" value="UniProtKB-UniRule"/>
</dbReference>
<dbReference type="STRING" id="258515.SAMN05192585_10756"/>
<keyword evidence="7" id="KW-1185">Reference proteome</keyword>
<dbReference type="Pfam" id="PF01734">
    <property type="entry name" value="Patatin"/>
    <property type="match status" value="1"/>
</dbReference>
<dbReference type="OrthoDB" id="9770965at2"/>
<dbReference type="InterPro" id="IPR002641">
    <property type="entry name" value="PNPLA_dom"/>
</dbReference>
<dbReference type="EMBL" id="FNID01000007">
    <property type="protein sequence ID" value="SDM90396.1"/>
    <property type="molecule type" value="Genomic_DNA"/>
</dbReference>
<dbReference type="RefSeq" id="WP_092638603.1">
    <property type="nucleotide sequence ID" value="NZ_FNID01000007.1"/>
</dbReference>
<keyword evidence="2 4" id="KW-0442">Lipid degradation</keyword>
<reference evidence="6 7" key="1">
    <citation type="submission" date="2016-10" db="EMBL/GenBank/DDBJ databases">
        <authorList>
            <person name="de Groot N.N."/>
        </authorList>
    </citation>
    <scope>NUCLEOTIDE SEQUENCE [LARGE SCALE GENOMIC DNA]</scope>
    <source>
        <strain evidence="6 7">CGMCC 1.5012</strain>
    </source>
</reference>
<sequence length="451" mass="50235">MKRAVVLSGGGARGSYEIGVWKALQELGISYEIVTGTSVGSLNGAMMAQGDIDLAYEMWERIDTSHILDLEITQDTQTVEGMFGLLNSFAKEAFKTRGVSSAPLQKLLLQVIDEEKIRNSPVNFGLVTVEVPTLKPHQLYIGDIPSGRLIDYLVASSSAFPAMHSHEIDGRLYVDGGYYDNTPINLAVKAGAEEVIAVKLKAVGVEKLSHYPSIKLDVIEPKWDLGAMLVFDGSRAKRNIALGYYDCLKYFGQYDGFMYTFFKGDAEKNAHRILELFMTFFIKLNFNIRATVSPTFSQRFSGAHEYIAQFAVLKAARRRCGSKDLSEADIVTAAAEAAGELLDISPMEPYSFETFNLRLMNQLVRYARLPYSELNLDVNPALSVKECLTNITRAVSPISAPNRMMYILSCLTDEERLVQNKRLLTMLAVSMPVEFMAALYINALRDFILLE</sequence>
<evidence type="ECO:0000259" key="5">
    <source>
        <dbReference type="PROSITE" id="PS51635"/>
    </source>
</evidence>
<dbReference type="Gene3D" id="3.40.1090.10">
    <property type="entry name" value="Cytosolic phospholipase A2 catalytic domain"/>
    <property type="match status" value="2"/>
</dbReference>
<dbReference type="PANTHER" id="PTHR14226:SF57">
    <property type="entry name" value="BLR7027 PROTEIN"/>
    <property type="match status" value="1"/>
</dbReference>
<proteinExistence type="predicted"/>
<feature type="active site" description="Proton acceptor" evidence="4">
    <location>
        <position position="175"/>
    </location>
</feature>
<accession>A0A1G9X1R1</accession>
<dbReference type="GO" id="GO:0016042">
    <property type="term" value="P:lipid catabolic process"/>
    <property type="evidence" value="ECO:0007669"/>
    <property type="project" value="UniProtKB-UniRule"/>
</dbReference>
<protein>
    <submittedName>
        <fullName evidence="6">NTE family protein</fullName>
    </submittedName>
</protein>
<feature type="short sequence motif" description="DGA/G" evidence="4">
    <location>
        <begin position="175"/>
        <end position="177"/>
    </location>
</feature>
<dbReference type="InterPro" id="IPR016035">
    <property type="entry name" value="Acyl_Trfase/lysoPLipase"/>
</dbReference>
<dbReference type="PANTHER" id="PTHR14226">
    <property type="entry name" value="NEUROPATHY TARGET ESTERASE/SWISS CHEESE D.MELANOGASTER"/>
    <property type="match status" value="1"/>
</dbReference>
<evidence type="ECO:0000256" key="1">
    <source>
        <dbReference type="ARBA" id="ARBA00022801"/>
    </source>
</evidence>
<dbReference type="CDD" id="cd07209">
    <property type="entry name" value="Pat_hypo_Ecoli_Z1214_like"/>
    <property type="match status" value="1"/>
</dbReference>
<feature type="short sequence motif" description="GXGXXG" evidence="4">
    <location>
        <begin position="9"/>
        <end position="14"/>
    </location>
</feature>
<evidence type="ECO:0000313" key="7">
    <source>
        <dbReference type="Proteomes" id="UP000199182"/>
    </source>
</evidence>
<feature type="active site" description="Nucleophile" evidence="4">
    <location>
        <position position="38"/>
    </location>
</feature>